<name>A0A9W8Z520_9PEZI</name>
<feature type="transmembrane region" description="Helical" evidence="7">
    <location>
        <begin position="220"/>
        <end position="241"/>
    </location>
</feature>
<comment type="caution">
    <text evidence="9">The sequence shown here is derived from an EMBL/GenBank/DDBJ whole genome shotgun (WGS) entry which is preliminary data.</text>
</comment>
<evidence type="ECO:0000259" key="8">
    <source>
        <dbReference type="Pfam" id="PF20684"/>
    </source>
</evidence>
<feature type="transmembrane region" description="Helical" evidence="7">
    <location>
        <begin position="136"/>
        <end position="157"/>
    </location>
</feature>
<feature type="transmembrane region" description="Helical" evidence="7">
    <location>
        <begin position="177"/>
        <end position="199"/>
    </location>
</feature>
<comment type="similarity">
    <text evidence="5">Belongs to the SAT4 family.</text>
</comment>
<dbReference type="Proteomes" id="UP001140453">
    <property type="component" value="Unassembled WGS sequence"/>
</dbReference>
<feature type="region of interest" description="Disordered" evidence="6">
    <location>
        <begin position="287"/>
        <end position="342"/>
    </location>
</feature>
<evidence type="ECO:0000313" key="10">
    <source>
        <dbReference type="Proteomes" id="UP001140453"/>
    </source>
</evidence>
<dbReference type="GO" id="GO:0016020">
    <property type="term" value="C:membrane"/>
    <property type="evidence" value="ECO:0007669"/>
    <property type="project" value="UniProtKB-SubCell"/>
</dbReference>
<accession>A0A9W8Z520</accession>
<dbReference type="OrthoDB" id="2988756at2759"/>
<organism evidence="9 10">
    <name type="scientific">Gnomoniopsis smithogilvyi</name>
    <dbReference type="NCBI Taxonomy" id="1191159"/>
    <lineage>
        <taxon>Eukaryota</taxon>
        <taxon>Fungi</taxon>
        <taxon>Dikarya</taxon>
        <taxon>Ascomycota</taxon>
        <taxon>Pezizomycotina</taxon>
        <taxon>Sordariomycetes</taxon>
        <taxon>Sordariomycetidae</taxon>
        <taxon>Diaporthales</taxon>
        <taxon>Gnomoniaceae</taxon>
        <taxon>Gnomoniopsis</taxon>
    </lineage>
</organism>
<dbReference type="PANTHER" id="PTHR33048">
    <property type="entry name" value="PTH11-LIKE INTEGRAL MEMBRANE PROTEIN (AFU_ORTHOLOGUE AFUA_5G11245)"/>
    <property type="match status" value="1"/>
</dbReference>
<feature type="transmembrane region" description="Helical" evidence="7">
    <location>
        <begin position="46"/>
        <end position="68"/>
    </location>
</feature>
<feature type="compositionally biased region" description="Basic and acidic residues" evidence="6">
    <location>
        <begin position="307"/>
        <end position="323"/>
    </location>
</feature>
<evidence type="ECO:0000256" key="6">
    <source>
        <dbReference type="SAM" id="MobiDB-lite"/>
    </source>
</evidence>
<keyword evidence="3 7" id="KW-1133">Transmembrane helix</keyword>
<feature type="transmembrane region" description="Helical" evidence="7">
    <location>
        <begin position="261"/>
        <end position="280"/>
    </location>
</feature>
<evidence type="ECO:0000256" key="7">
    <source>
        <dbReference type="SAM" id="Phobius"/>
    </source>
</evidence>
<protein>
    <recommendedName>
        <fullName evidence="8">Rhodopsin domain-containing protein</fullName>
    </recommendedName>
</protein>
<keyword evidence="10" id="KW-1185">Reference proteome</keyword>
<feature type="domain" description="Rhodopsin" evidence="8">
    <location>
        <begin position="26"/>
        <end position="277"/>
    </location>
</feature>
<evidence type="ECO:0000256" key="5">
    <source>
        <dbReference type="ARBA" id="ARBA00038359"/>
    </source>
</evidence>
<evidence type="ECO:0000313" key="9">
    <source>
        <dbReference type="EMBL" id="KAJ4397778.1"/>
    </source>
</evidence>
<dbReference type="EMBL" id="JAPEVB010000001">
    <property type="protein sequence ID" value="KAJ4397778.1"/>
    <property type="molecule type" value="Genomic_DNA"/>
</dbReference>
<dbReference type="Pfam" id="PF20684">
    <property type="entry name" value="Fung_rhodopsin"/>
    <property type="match status" value="1"/>
</dbReference>
<reference evidence="9" key="1">
    <citation type="submission" date="2022-10" db="EMBL/GenBank/DDBJ databases">
        <title>Tapping the CABI collections for fungal endophytes: first genome assemblies for Collariella, Neodidymelliopsis, Ascochyta clinopodiicola, Didymella pomorum, Didymosphaeria variabile, Neocosmospora piperis and Neocucurbitaria cava.</title>
        <authorList>
            <person name="Hill R."/>
        </authorList>
    </citation>
    <scope>NUCLEOTIDE SEQUENCE</scope>
    <source>
        <strain evidence="9">IMI 355082</strain>
    </source>
</reference>
<evidence type="ECO:0000256" key="3">
    <source>
        <dbReference type="ARBA" id="ARBA00022989"/>
    </source>
</evidence>
<proteinExistence type="inferred from homology"/>
<sequence length="408" mass="45400">MSAAEAKEFVSEVWGLQGTAYLVVALRYYARVSKSGWKSLAWDDGLMLLATFVYTAESVAAYMVVAYWQGFANNGMTDQERAALDPNSTEWTLRVNGSKTHVVGLLLYLTLLWILKACWIVYYARLTEGVASRRRLVMIGSFIMPITYVSCLLVAFLKCVPFDHQWQINPNPGNNCLPAVSILQTIYVMIMNTVTDIYLMMIPIPMIWNSQLRWKSKVSIIILFSGGFVEMIFGVLRAVSILTLGNTDPAQSGFWSVRESFVSFVLTNLPFIYPLIRGVVDKTRASTSKSKDRTGALSTGKNGYRLDSFHTPKPRQTDADSKKYLVPQHDAKPVAPEAGERVSLDEASSQDSYSMVHNAQRRMRTVQSMSGPGVSAQVSAVRGPAPADTEPGQGILVTRAYEWTVTER</sequence>
<dbReference type="InterPro" id="IPR052337">
    <property type="entry name" value="SAT4-like"/>
</dbReference>
<evidence type="ECO:0000256" key="4">
    <source>
        <dbReference type="ARBA" id="ARBA00023136"/>
    </source>
</evidence>
<keyword evidence="2 7" id="KW-0812">Transmembrane</keyword>
<comment type="subcellular location">
    <subcellularLocation>
        <location evidence="1">Membrane</location>
        <topology evidence="1">Multi-pass membrane protein</topology>
    </subcellularLocation>
</comment>
<dbReference type="AlphaFoldDB" id="A0A9W8Z520"/>
<feature type="transmembrane region" description="Helical" evidence="7">
    <location>
        <begin position="102"/>
        <end position="124"/>
    </location>
</feature>
<evidence type="ECO:0000256" key="1">
    <source>
        <dbReference type="ARBA" id="ARBA00004141"/>
    </source>
</evidence>
<feature type="transmembrane region" description="Helical" evidence="7">
    <location>
        <begin position="13"/>
        <end position="30"/>
    </location>
</feature>
<keyword evidence="4 7" id="KW-0472">Membrane</keyword>
<dbReference type="PANTHER" id="PTHR33048:SF2">
    <property type="entry name" value="SRPK"/>
    <property type="match status" value="1"/>
</dbReference>
<dbReference type="InterPro" id="IPR049326">
    <property type="entry name" value="Rhodopsin_dom_fungi"/>
</dbReference>
<gene>
    <name evidence="9" type="ORF">N0V93_002015</name>
</gene>
<evidence type="ECO:0000256" key="2">
    <source>
        <dbReference type="ARBA" id="ARBA00022692"/>
    </source>
</evidence>